<dbReference type="PANTHER" id="PTHR21325:SF45">
    <property type="entry name" value="PHOSPHOLIPASE B1, MEMBRANE-ASSOCIATED"/>
    <property type="match status" value="1"/>
</dbReference>
<dbReference type="GeneTree" id="ENSGT00530000063883"/>
<reference evidence="2" key="1">
    <citation type="submission" date="2018-06" db="EMBL/GenBank/DDBJ databases">
        <title>Genome assembly of Danube salmon.</title>
        <authorList>
            <person name="Macqueen D.J."/>
            <person name="Gundappa M.K."/>
        </authorList>
    </citation>
    <scope>NUCLEOTIDE SEQUENCE [LARGE SCALE GENOMIC DNA]</scope>
</reference>
<name>A0A4W5PMI9_9TELE</name>
<dbReference type="PANTHER" id="PTHR21325">
    <property type="entry name" value="PHOSPHOLIPASE B, PLB1"/>
    <property type="match status" value="1"/>
</dbReference>
<dbReference type="Ensembl" id="ENSHHUT00000066882.1">
    <property type="protein sequence ID" value="ENSHHUP00000064682.1"/>
    <property type="gene ID" value="ENSHHUG00000038203.1"/>
</dbReference>
<protein>
    <submittedName>
        <fullName evidence="1">Uncharacterized protein</fullName>
    </submittedName>
</protein>
<dbReference type="GO" id="GO:0004623">
    <property type="term" value="F:phospholipase A2 activity"/>
    <property type="evidence" value="ECO:0007669"/>
    <property type="project" value="TreeGrafter"/>
</dbReference>
<dbReference type="GO" id="GO:0050253">
    <property type="term" value="F:retinyl-palmitate esterase activity"/>
    <property type="evidence" value="ECO:0007669"/>
    <property type="project" value="TreeGrafter"/>
</dbReference>
<dbReference type="GO" id="GO:0004622">
    <property type="term" value="F:phosphatidylcholine lysophospholipase activity"/>
    <property type="evidence" value="ECO:0007669"/>
    <property type="project" value="TreeGrafter"/>
</dbReference>
<dbReference type="Proteomes" id="UP000314982">
    <property type="component" value="Unassembled WGS sequence"/>
</dbReference>
<dbReference type="InterPro" id="IPR038885">
    <property type="entry name" value="PLB1"/>
</dbReference>
<evidence type="ECO:0000313" key="2">
    <source>
        <dbReference type="Proteomes" id="UP000314982"/>
    </source>
</evidence>
<dbReference type="AlphaFoldDB" id="A0A4W5PMI9"/>
<reference evidence="1" key="2">
    <citation type="submission" date="2025-08" db="UniProtKB">
        <authorList>
            <consortium name="Ensembl"/>
        </authorList>
    </citation>
    <scope>IDENTIFICATION</scope>
</reference>
<keyword evidence="2" id="KW-1185">Reference proteome</keyword>
<dbReference type="GO" id="GO:0006644">
    <property type="term" value="P:phospholipid metabolic process"/>
    <property type="evidence" value="ECO:0007669"/>
    <property type="project" value="TreeGrafter"/>
</dbReference>
<dbReference type="GO" id="GO:0031526">
    <property type="term" value="C:brush border membrane"/>
    <property type="evidence" value="ECO:0007669"/>
    <property type="project" value="TreeGrafter"/>
</dbReference>
<accession>A0A4W5PMI9</accession>
<organism evidence="1 2">
    <name type="scientific">Hucho hucho</name>
    <name type="common">huchen</name>
    <dbReference type="NCBI Taxonomy" id="62062"/>
    <lineage>
        <taxon>Eukaryota</taxon>
        <taxon>Metazoa</taxon>
        <taxon>Chordata</taxon>
        <taxon>Craniata</taxon>
        <taxon>Vertebrata</taxon>
        <taxon>Euteleostomi</taxon>
        <taxon>Actinopterygii</taxon>
        <taxon>Neopterygii</taxon>
        <taxon>Teleostei</taxon>
        <taxon>Protacanthopterygii</taxon>
        <taxon>Salmoniformes</taxon>
        <taxon>Salmonidae</taxon>
        <taxon>Salmoninae</taxon>
        <taxon>Hucho</taxon>
    </lineage>
</organism>
<proteinExistence type="predicted"/>
<sequence>MNCVSLLQTAIAANGSTILSVPVEYRHVSWSIGGYGTYQDVITLANIFKLFNPELLGPAPTWTLHGFPTSINQTGFNFAVTGHNSLNVSDQTRHMIDTFRSYPGLNFKEDWKLVTVLIGMND</sequence>
<reference evidence="1" key="3">
    <citation type="submission" date="2025-09" db="UniProtKB">
        <authorList>
            <consortium name="Ensembl"/>
        </authorList>
    </citation>
    <scope>IDENTIFICATION</scope>
</reference>
<dbReference type="STRING" id="62062.ENSHHUP00000064682"/>
<evidence type="ECO:0000313" key="1">
    <source>
        <dbReference type="Ensembl" id="ENSHHUP00000064682.1"/>
    </source>
</evidence>